<reference evidence="6" key="1">
    <citation type="submission" date="2019-07" db="EMBL/GenBank/DDBJ databases">
        <title>Hyphodiscus hymeniophilus genome sequencing and assembly.</title>
        <authorList>
            <person name="Kramer G."/>
            <person name="Nodwell J."/>
        </authorList>
    </citation>
    <scope>NUCLEOTIDE SEQUENCE</scope>
    <source>
        <strain evidence="6">ATCC 34498</strain>
    </source>
</reference>
<dbReference type="InterPro" id="IPR029071">
    <property type="entry name" value="Ubiquitin-like_domsf"/>
</dbReference>
<dbReference type="Gene3D" id="3.10.20.90">
    <property type="entry name" value="Phosphatidylinositol 3-kinase Catalytic Subunit, Chain A, domain 1"/>
    <property type="match status" value="1"/>
</dbReference>
<organism evidence="6 7">
    <name type="scientific">Hyphodiscus hymeniophilus</name>
    <dbReference type="NCBI Taxonomy" id="353542"/>
    <lineage>
        <taxon>Eukaryota</taxon>
        <taxon>Fungi</taxon>
        <taxon>Dikarya</taxon>
        <taxon>Ascomycota</taxon>
        <taxon>Pezizomycotina</taxon>
        <taxon>Leotiomycetes</taxon>
        <taxon>Helotiales</taxon>
        <taxon>Hyphodiscaceae</taxon>
        <taxon>Hyphodiscus</taxon>
    </lineage>
</organism>
<evidence type="ECO:0000256" key="1">
    <source>
        <dbReference type="ARBA" id="ARBA00004496"/>
    </source>
</evidence>
<dbReference type="GO" id="GO:0035371">
    <property type="term" value="C:microtubule plus-end"/>
    <property type="evidence" value="ECO:0007669"/>
    <property type="project" value="TreeGrafter"/>
</dbReference>
<accession>A0A9P7AWF1</accession>
<dbReference type="OrthoDB" id="5295208at2759"/>
<dbReference type="GO" id="GO:0051010">
    <property type="term" value="F:microtubule plus-end binding"/>
    <property type="evidence" value="ECO:0007669"/>
    <property type="project" value="TreeGrafter"/>
</dbReference>
<dbReference type="SMART" id="SM01052">
    <property type="entry name" value="CAP_GLY"/>
    <property type="match status" value="1"/>
</dbReference>
<evidence type="ECO:0000313" key="7">
    <source>
        <dbReference type="Proteomes" id="UP000785200"/>
    </source>
</evidence>
<dbReference type="GO" id="GO:0005634">
    <property type="term" value="C:nucleus"/>
    <property type="evidence" value="ECO:0007669"/>
    <property type="project" value="TreeGrafter"/>
</dbReference>
<dbReference type="Proteomes" id="UP000785200">
    <property type="component" value="Unassembled WGS sequence"/>
</dbReference>
<dbReference type="GO" id="GO:0007023">
    <property type="term" value="P:post-chaperonin tubulin folding pathway"/>
    <property type="evidence" value="ECO:0007669"/>
    <property type="project" value="InterPro"/>
</dbReference>
<dbReference type="InterPro" id="IPR000626">
    <property type="entry name" value="Ubiquitin-like_dom"/>
</dbReference>
<dbReference type="SUPFAM" id="SSF54236">
    <property type="entry name" value="Ubiquitin-like"/>
    <property type="match status" value="1"/>
</dbReference>
<evidence type="ECO:0000256" key="3">
    <source>
        <dbReference type="ARBA" id="ARBA00023186"/>
    </source>
</evidence>
<evidence type="ECO:0000256" key="2">
    <source>
        <dbReference type="ARBA" id="ARBA00022490"/>
    </source>
</evidence>
<dbReference type="AlphaFoldDB" id="A0A9P7AWF1"/>
<dbReference type="EMBL" id="VNKQ01000011">
    <property type="protein sequence ID" value="KAG0648075.1"/>
    <property type="molecule type" value="Genomic_DNA"/>
</dbReference>
<comment type="caution">
    <text evidence="6">The sequence shown here is derived from an EMBL/GenBank/DDBJ whole genome shotgun (WGS) entry which is preliminary data.</text>
</comment>
<comment type="similarity">
    <text evidence="4">Belongs to the TBCB family.</text>
</comment>
<dbReference type="CDD" id="cd01789">
    <property type="entry name" value="Ubl_TBCB"/>
    <property type="match status" value="1"/>
</dbReference>
<evidence type="ECO:0000256" key="4">
    <source>
        <dbReference type="ARBA" id="ARBA00025779"/>
    </source>
</evidence>
<sequence length="241" mass="26617">MSLQTAGDIPLLVTSSNSSSERRITPSWTIGQLKARLEPVTGIPPLSQKLTLKFGSVQAVPIEAADEENTQLAAFSLAPYAEIHTPGMRPNYTDASLVAKYELPPSEYEKRDDSVLAWKKAKKLGRFDPDAPSLEQAKLQAYETEIKNKGIEVGKRCRVGNDDEKRGEVKYVGEVEQIPGGAGIWIGIRLDEPVGRNDGSLAGTRYWGKDGDLKHGVFVRPERVELGDWPILDDLEDMEEI</sequence>
<feature type="domain" description="CAP-Gly" evidence="5">
    <location>
        <begin position="176"/>
        <end position="220"/>
    </location>
</feature>
<dbReference type="InterPro" id="IPR045172">
    <property type="entry name" value="TBCB_Ubl"/>
</dbReference>
<dbReference type="GO" id="GO:0005938">
    <property type="term" value="C:cell cortex"/>
    <property type="evidence" value="ECO:0007669"/>
    <property type="project" value="TreeGrafter"/>
</dbReference>
<dbReference type="SUPFAM" id="SSF74924">
    <property type="entry name" value="Cap-Gly domain"/>
    <property type="match status" value="1"/>
</dbReference>
<name>A0A9P7AWF1_9HELO</name>
<keyword evidence="7" id="KW-1185">Reference proteome</keyword>
<keyword evidence="3" id="KW-0143">Chaperone</keyword>
<dbReference type="GO" id="GO:0043014">
    <property type="term" value="F:alpha-tubulin binding"/>
    <property type="evidence" value="ECO:0007669"/>
    <property type="project" value="InterPro"/>
</dbReference>
<proteinExistence type="inferred from homology"/>
<evidence type="ECO:0000313" key="6">
    <source>
        <dbReference type="EMBL" id="KAG0648075.1"/>
    </source>
</evidence>
<dbReference type="PANTHER" id="PTHR18916:SF85">
    <property type="entry name" value="TUBULIN-FOLDING COFACTOR B"/>
    <property type="match status" value="1"/>
</dbReference>
<dbReference type="InterPro" id="IPR000938">
    <property type="entry name" value="CAP-Gly_domain"/>
</dbReference>
<dbReference type="PANTHER" id="PTHR18916">
    <property type="entry name" value="DYNACTIN 1-RELATED MICROTUBULE-BINDING"/>
    <property type="match status" value="1"/>
</dbReference>
<dbReference type="GO" id="GO:0031122">
    <property type="term" value="P:cytoplasmic microtubule organization"/>
    <property type="evidence" value="ECO:0007669"/>
    <property type="project" value="TreeGrafter"/>
</dbReference>
<evidence type="ECO:0000259" key="5">
    <source>
        <dbReference type="PROSITE" id="PS50245"/>
    </source>
</evidence>
<dbReference type="Pfam" id="PF14560">
    <property type="entry name" value="Ubiquitin_2"/>
    <property type="match status" value="1"/>
</dbReference>
<dbReference type="PROSITE" id="PS50245">
    <property type="entry name" value="CAP_GLY_2"/>
    <property type="match status" value="1"/>
</dbReference>
<protein>
    <submittedName>
        <fullName evidence="6">Altered polarity 11</fullName>
    </submittedName>
</protein>
<dbReference type="InterPro" id="IPR036859">
    <property type="entry name" value="CAP-Gly_dom_sf"/>
</dbReference>
<keyword evidence="2" id="KW-0963">Cytoplasm</keyword>
<comment type="subcellular location">
    <subcellularLocation>
        <location evidence="1">Cytoplasm</location>
    </subcellularLocation>
</comment>
<gene>
    <name evidence="6" type="ORF">D0Z07_5903</name>
</gene>
<dbReference type="GO" id="GO:0007021">
    <property type="term" value="P:tubulin complex assembly"/>
    <property type="evidence" value="ECO:0007669"/>
    <property type="project" value="InterPro"/>
</dbReference>
<dbReference type="Gene3D" id="2.30.30.190">
    <property type="entry name" value="CAP Gly-rich-like domain"/>
    <property type="match status" value="1"/>
</dbReference>
<dbReference type="Pfam" id="PF01302">
    <property type="entry name" value="CAP_GLY"/>
    <property type="match status" value="1"/>
</dbReference>